<evidence type="ECO:0000256" key="3">
    <source>
        <dbReference type="ARBA" id="ARBA00022692"/>
    </source>
</evidence>
<comment type="similarity">
    <text evidence="2">Belongs to the UPF0220 family.</text>
</comment>
<gene>
    <name evidence="7" type="ORF">BJG266_LOCUS28610</name>
    <name evidence="8" type="ORF">QVE165_LOCUS28820</name>
</gene>
<evidence type="ECO:0000256" key="2">
    <source>
        <dbReference type="ARBA" id="ARBA00005335"/>
    </source>
</evidence>
<keyword evidence="9" id="KW-1185">Reference proteome</keyword>
<evidence type="ECO:0000256" key="6">
    <source>
        <dbReference type="SAM" id="Phobius"/>
    </source>
</evidence>
<evidence type="ECO:0000256" key="5">
    <source>
        <dbReference type="ARBA" id="ARBA00023136"/>
    </source>
</evidence>
<feature type="transmembrane region" description="Helical" evidence="6">
    <location>
        <begin position="18"/>
        <end position="40"/>
    </location>
</feature>
<dbReference type="EMBL" id="CAJNOI010000299">
    <property type="protein sequence ID" value="CAF1232769.1"/>
    <property type="molecule type" value="Genomic_DNA"/>
</dbReference>
<keyword evidence="4 6" id="KW-1133">Transmembrane helix</keyword>
<keyword evidence="3 6" id="KW-0812">Transmembrane</keyword>
<dbReference type="Proteomes" id="UP000663832">
    <property type="component" value="Unassembled WGS sequence"/>
</dbReference>
<dbReference type="InterPro" id="IPR007919">
    <property type="entry name" value="UPF0220"/>
</dbReference>
<dbReference type="Pfam" id="PF05255">
    <property type="entry name" value="UPF0220"/>
    <property type="match status" value="1"/>
</dbReference>
<reference evidence="7" key="1">
    <citation type="submission" date="2021-02" db="EMBL/GenBank/DDBJ databases">
        <authorList>
            <person name="Nowell W R."/>
        </authorList>
    </citation>
    <scope>NUCLEOTIDE SEQUENCE</scope>
</reference>
<proteinExistence type="inferred from homology"/>
<dbReference type="OrthoDB" id="10049868at2759"/>
<evidence type="ECO:0000313" key="8">
    <source>
        <dbReference type="EMBL" id="CAF1256763.1"/>
    </source>
</evidence>
<dbReference type="EMBL" id="CAJNOM010000228">
    <property type="protein sequence ID" value="CAF1256763.1"/>
    <property type="molecule type" value="Genomic_DNA"/>
</dbReference>
<dbReference type="PANTHER" id="PTHR13180">
    <property type="entry name" value="SMALL MEMBRANE PROTEIN-RELATED"/>
    <property type="match status" value="1"/>
</dbReference>
<feature type="transmembrane region" description="Helical" evidence="6">
    <location>
        <begin position="46"/>
        <end position="68"/>
    </location>
</feature>
<name>A0A814YNI6_9BILA</name>
<feature type="transmembrane region" description="Helical" evidence="6">
    <location>
        <begin position="131"/>
        <end position="152"/>
    </location>
</feature>
<comment type="subcellular location">
    <subcellularLocation>
        <location evidence="1">Membrane</location>
        <topology evidence="1">Multi-pass membrane protein</topology>
    </subcellularLocation>
</comment>
<organism evidence="7 10">
    <name type="scientific">Adineta steineri</name>
    <dbReference type="NCBI Taxonomy" id="433720"/>
    <lineage>
        <taxon>Eukaryota</taxon>
        <taxon>Metazoa</taxon>
        <taxon>Spiralia</taxon>
        <taxon>Gnathifera</taxon>
        <taxon>Rotifera</taxon>
        <taxon>Eurotatoria</taxon>
        <taxon>Bdelloidea</taxon>
        <taxon>Adinetida</taxon>
        <taxon>Adinetidae</taxon>
        <taxon>Adineta</taxon>
    </lineage>
</organism>
<evidence type="ECO:0000256" key="4">
    <source>
        <dbReference type="ARBA" id="ARBA00022989"/>
    </source>
</evidence>
<evidence type="ECO:0000313" key="10">
    <source>
        <dbReference type="Proteomes" id="UP000663877"/>
    </source>
</evidence>
<dbReference type="GO" id="GO:0016020">
    <property type="term" value="C:membrane"/>
    <property type="evidence" value="ECO:0007669"/>
    <property type="project" value="UniProtKB-SubCell"/>
</dbReference>
<evidence type="ECO:0000256" key="1">
    <source>
        <dbReference type="ARBA" id="ARBA00004141"/>
    </source>
</evidence>
<dbReference type="AlphaFoldDB" id="A0A814YNI6"/>
<protein>
    <submittedName>
        <fullName evidence="7">Uncharacterized protein</fullName>
    </submittedName>
</protein>
<comment type="caution">
    <text evidence="7">The sequence shown here is derived from an EMBL/GenBank/DDBJ whole genome shotgun (WGS) entry which is preliminary data.</text>
</comment>
<sequence length="161" mass="18460">MFFTSNDPFSNNIKKSNYIITFLSGTITGIAWWIIIDILVRSTEDLFSRIYILPGIIITLMLIIIHFIPNTAIQDENNLINLFNNDGHSIKCARFLLFLIFLIIFSAVIASVWIFIADYISTTNINKKLTYVQWFGAGNMLFTILLAIASLLNRFGRKEIE</sequence>
<keyword evidence="5 6" id="KW-0472">Membrane</keyword>
<feature type="transmembrane region" description="Helical" evidence="6">
    <location>
        <begin position="95"/>
        <end position="116"/>
    </location>
</feature>
<evidence type="ECO:0000313" key="7">
    <source>
        <dbReference type="EMBL" id="CAF1232769.1"/>
    </source>
</evidence>
<accession>A0A814YNI6</accession>
<dbReference type="Proteomes" id="UP000663877">
    <property type="component" value="Unassembled WGS sequence"/>
</dbReference>
<evidence type="ECO:0000313" key="9">
    <source>
        <dbReference type="Proteomes" id="UP000663832"/>
    </source>
</evidence>